<sequence>MSARTYGRRRLPTSLQSSLLRVTSWHNLPAGATSRANRPRGSRLPTGRRAHSVPLCGDGSLEGIFEPDGSLRSAERVVATGSEEPTSLEAWLEAIAPDRLATIDERVDELPATRAELIDHHVRKILEETEAEGRAVESTAELEGPSLVITYYQRERGPIMAESSDDDLVGSTVDCPQCGETVETRTELKQLRSADEAGTRIHHGTCGCTWREDD</sequence>
<dbReference type="EMBL" id="JAOPKA010000049">
    <property type="protein sequence ID" value="MCU4744796.1"/>
    <property type="molecule type" value="Genomic_DNA"/>
</dbReference>
<feature type="region of interest" description="Disordered" evidence="1">
    <location>
        <begin position="30"/>
        <end position="55"/>
    </location>
</feature>
<accession>A0AAP2Z489</accession>
<evidence type="ECO:0000313" key="3">
    <source>
        <dbReference type="Proteomes" id="UP001321018"/>
    </source>
</evidence>
<feature type="compositionally biased region" description="Basic residues" evidence="1">
    <location>
        <begin position="37"/>
        <end position="51"/>
    </location>
</feature>
<protein>
    <submittedName>
        <fullName evidence="2">Transcription factor TFIIS</fullName>
    </submittedName>
</protein>
<evidence type="ECO:0000256" key="1">
    <source>
        <dbReference type="SAM" id="MobiDB-lite"/>
    </source>
</evidence>
<dbReference type="Proteomes" id="UP001321018">
    <property type="component" value="Unassembled WGS sequence"/>
</dbReference>
<dbReference type="RefSeq" id="WP_338006592.1">
    <property type="nucleotide sequence ID" value="NZ_JAOPKA010000049.1"/>
</dbReference>
<dbReference type="SUPFAM" id="SSF57783">
    <property type="entry name" value="Zinc beta-ribbon"/>
    <property type="match status" value="1"/>
</dbReference>
<dbReference type="AlphaFoldDB" id="A0AAP2Z489"/>
<comment type="caution">
    <text evidence="2">The sequence shown here is derived from an EMBL/GenBank/DDBJ whole genome shotgun (WGS) entry which is preliminary data.</text>
</comment>
<name>A0AAP2Z489_9EURY</name>
<gene>
    <name evidence="2" type="ORF">OB960_25905</name>
</gene>
<reference evidence="2" key="1">
    <citation type="submission" date="2022-09" db="EMBL/GenBank/DDBJ databases">
        <title>Enrichment on poylsaccharides allowed isolation of novel metabolic and taxonomic groups of Haloarchaea.</title>
        <authorList>
            <person name="Sorokin D.Y."/>
            <person name="Elcheninov A.G."/>
            <person name="Khizhniak T.V."/>
            <person name="Kolganova T.V."/>
            <person name="Kublanov I.V."/>
        </authorList>
    </citation>
    <scope>NUCLEOTIDE SEQUENCE</scope>
    <source>
        <strain evidence="2">AArc-xg1-1</strain>
    </source>
</reference>
<proteinExistence type="predicted"/>
<organism evidence="2 3">
    <name type="scientific">Natronoglomus mannanivorans</name>
    <dbReference type="NCBI Taxonomy" id="2979990"/>
    <lineage>
        <taxon>Archaea</taxon>
        <taxon>Methanobacteriati</taxon>
        <taxon>Methanobacteriota</taxon>
        <taxon>Stenosarchaea group</taxon>
        <taxon>Halobacteria</taxon>
        <taxon>Halobacteriales</taxon>
        <taxon>Natrialbaceae</taxon>
        <taxon>Natronoglomus</taxon>
    </lineage>
</organism>
<evidence type="ECO:0000313" key="2">
    <source>
        <dbReference type="EMBL" id="MCU4744796.1"/>
    </source>
</evidence>